<keyword evidence="2 8" id="KW-0210">Decarboxylase</keyword>
<dbReference type="PANTHER" id="PTHR43727:SF2">
    <property type="entry name" value="GROUP IV DECARBOXYLASE"/>
    <property type="match status" value="1"/>
</dbReference>
<evidence type="ECO:0000259" key="10">
    <source>
        <dbReference type="Pfam" id="PF02784"/>
    </source>
</evidence>
<dbReference type="InParanoid" id="B4D546"/>
<dbReference type="NCBIfam" id="TIGR01048">
    <property type="entry name" value="lysA"/>
    <property type="match status" value="1"/>
</dbReference>
<comment type="caution">
    <text evidence="11">The sequence shown here is derived from an EMBL/GenBank/DDBJ whole genome shotgun (WGS) entry which is preliminary data.</text>
</comment>
<dbReference type="UniPathway" id="UPA00034">
    <property type="reaction ID" value="UER00027"/>
</dbReference>
<evidence type="ECO:0000256" key="3">
    <source>
        <dbReference type="ARBA" id="ARBA00022898"/>
    </source>
</evidence>
<dbReference type="Gene3D" id="2.40.37.10">
    <property type="entry name" value="Lyase, Ornithine Decarboxylase, Chain A, domain 1"/>
    <property type="match status" value="1"/>
</dbReference>
<feature type="domain" description="Orn/DAP/Arg decarboxylase 2 N-terminal" evidence="10">
    <location>
        <begin position="41"/>
        <end position="274"/>
    </location>
</feature>
<dbReference type="InterPro" id="IPR000183">
    <property type="entry name" value="Orn/DAP/Arg_de-COase"/>
</dbReference>
<dbReference type="SUPFAM" id="SSF51419">
    <property type="entry name" value="PLP-binding barrel"/>
    <property type="match status" value="1"/>
</dbReference>
<dbReference type="PRINTS" id="PR01181">
    <property type="entry name" value="DAPDCRBXLASE"/>
</dbReference>
<keyword evidence="8" id="KW-0028">Amino-acid biosynthesis</keyword>
<dbReference type="PANTHER" id="PTHR43727">
    <property type="entry name" value="DIAMINOPIMELATE DECARBOXYLASE"/>
    <property type="match status" value="1"/>
</dbReference>
<dbReference type="PRINTS" id="PR01179">
    <property type="entry name" value="ODADCRBXLASE"/>
</dbReference>
<dbReference type="InterPro" id="IPR002986">
    <property type="entry name" value="DAP_deCOOHase_LysA"/>
</dbReference>
<evidence type="ECO:0000259" key="9">
    <source>
        <dbReference type="Pfam" id="PF00278"/>
    </source>
</evidence>
<evidence type="ECO:0000256" key="7">
    <source>
        <dbReference type="RuleBase" id="RU003737"/>
    </source>
</evidence>
<comment type="cofactor">
    <cofactor evidence="1 6 8">
        <name>pyridoxal 5'-phosphate</name>
        <dbReference type="ChEBI" id="CHEBI:597326"/>
    </cofactor>
</comment>
<dbReference type="Pfam" id="PF00278">
    <property type="entry name" value="Orn_DAP_Arg_deC"/>
    <property type="match status" value="1"/>
</dbReference>
<name>B4D546_9BACT</name>
<evidence type="ECO:0000256" key="1">
    <source>
        <dbReference type="ARBA" id="ARBA00001933"/>
    </source>
</evidence>
<sequence length="429" mass="46845">MNHPPALLRSLAEKVGTPFWLYDARVIRQRIADIQFLTDTEGVQARFAMKACPATKVLKEMKAANIWIDAVSGNEVLRALRAGHPTGHQPPVICLTCDVFRDNALPVVLENGILPNIGSPGQIADLKKAGYSGPISVRVNPGFGHGHVNACDTGGPSSKHGIWLEDLFATKEMADKAGLEITMLHAHIGSGPQFQELHDNLTRLAAEFVTLLEKFTKVNTISLGGGIPHNYRDHGAQVPIEPLHELFASCHQRLVSKARRDLRLEIEPGRYYVAPGCTLVTRVTDVKQTRSNEKGSGATFAMVDAGFVDLVRPAMYGSYHAIDIVGKDDEDPNVPREPIVVAGPLCESGDIFTRDDRELLAPRLLPRPAAGDLLTLRDAGAYGYAMSSNYNSIGRAPQLWLEDDGSVEIISRRENIDDLLKAETSERLA</sequence>
<evidence type="ECO:0000256" key="5">
    <source>
        <dbReference type="NCBIfam" id="TIGR01048"/>
    </source>
</evidence>
<comment type="catalytic activity">
    <reaction evidence="8">
        <text>meso-2,6-diaminopimelate + H(+) = L-lysine + CO2</text>
        <dbReference type="Rhea" id="RHEA:15101"/>
        <dbReference type="ChEBI" id="CHEBI:15378"/>
        <dbReference type="ChEBI" id="CHEBI:16526"/>
        <dbReference type="ChEBI" id="CHEBI:32551"/>
        <dbReference type="ChEBI" id="CHEBI:57791"/>
        <dbReference type="EC" id="4.1.1.20"/>
    </reaction>
</comment>
<dbReference type="STRING" id="497964.CfE428DRAFT_4035"/>
<comment type="pathway">
    <text evidence="8">Amino-acid biosynthesis; L-lysine biosynthesis via DAP pathway; L-lysine from DL-2,6-diaminopimelate: step 1/1.</text>
</comment>
<organism evidence="11 12">
    <name type="scientific">Chthoniobacter flavus Ellin428</name>
    <dbReference type="NCBI Taxonomy" id="497964"/>
    <lineage>
        <taxon>Bacteria</taxon>
        <taxon>Pseudomonadati</taxon>
        <taxon>Verrucomicrobiota</taxon>
        <taxon>Spartobacteria</taxon>
        <taxon>Chthoniobacterales</taxon>
        <taxon>Chthoniobacteraceae</taxon>
        <taxon>Chthoniobacter</taxon>
    </lineage>
</organism>
<dbReference type="CDD" id="cd06828">
    <property type="entry name" value="PLPDE_III_DapDC"/>
    <property type="match status" value="1"/>
</dbReference>
<evidence type="ECO:0000313" key="12">
    <source>
        <dbReference type="Proteomes" id="UP000005824"/>
    </source>
</evidence>
<dbReference type="Proteomes" id="UP000005824">
    <property type="component" value="Unassembled WGS sequence"/>
</dbReference>
<dbReference type="FunCoup" id="B4D546">
    <property type="interactions" value="423"/>
</dbReference>
<dbReference type="AlphaFoldDB" id="B4D546"/>
<proteinExistence type="inferred from homology"/>
<keyword evidence="3 6" id="KW-0663">Pyridoxal phosphate</keyword>
<evidence type="ECO:0000313" key="11">
    <source>
        <dbReference type="EMBL" id="EDY18251.1"/>
    </source>
</evidence>
<dbReference type="eggNOG" id="COG0019">
    <property type="taxonomic scope" value="Bacteria"/>
</dbReference>
<protein>
    <recommendedName>
        <fullName evidence="5 8">Diaminopimelate decarboxylase</fullName>
        <ecNumber evidence="5 8">4.1.1.20</ecNumber>
    </recommendedName>
</protein>
<evidence type="ECO:0000256" key="2">
    <source>
        <dbReference type="ARBA" id="ARBA00022793"/>
    </source>
</evidence>
<dbReference type="InterPro" id="IPR029066">
    <property type="entry name" value="PLP-binding_barrel"/>
</dbReference>
<dbReference type="EC" id="4.1.1.20" evidence="5 8"/>
<feature type="domain" description="Orn/DAP/Arg decarboxylase 2 C-terminal" evidence="9">
    <location>
        <begin position="275"/>
        <end position="380"/>
    </location>
</feature>
<feature type="modified residue" description="N6-(pyridoxal phosphate)lysine" evidence="6">
    <location>
        <position position="50"/>
    </location>
</feature>
<comment type="similarity">
    <text evidence="7">Belongs to the Orn/Lys/Arg decarboxylase class-II family.</text>
</comment>
<evidence type="ECO:0000256" key="8">
    <source>
        <dbReference type="RuleBase" id="RU003738"/>
    </source>
</evidence>
<dbReference type="InterPro" id="IPR022644">
    <property type="entry name" value="De-COase2_N"/>
</dbReference>
<keyword evidence="12" id="KW-1185">Reference proteome</keyword>
<keyword evidence="8" id="KW-0457">Lysine biosynthesis</keyword>
<dbReference type="GO" id="GO:0008836">
    <property type="term" value="F:diaminopimelate decarboxylase activity"/>
    <property type="evidence" value="ECO:0007669"/>
    <property type="project" value="UniProtKB-UniRule"/>
</dbReference>
<dbReference type="RefSeq" id="WP_006981359.1">
    <property type="nucleotide sequence ID" value="NZ_ABVL01000013.1"/>
</dbReference>
<feature type="active site" description="Proton donor" evidence="6">
    <location>
        <position position="346"/>
    </location>
</feature>
<dbReference type="InterPro" id="IPR022643">
    <property type="entry name" value="De-COase2_C"/>
</dbReference>
<accession>B4D546</accession>
<dbReference type="GO" id="GO:0009089">
    <property type="term" value="P:lysine biosynthetic process via diaminopimelate"/>
    <property type="evidence" value="ECO:0007669"/>
    <property type="project" value="UniProtKB-UniRule"/>
</dbReference>
<keyword evidence="4 8" id="KW-0456">Lyase</keyword>
<reference evidence="11 12" key="1">
    <citation type="journal article" date="2011" name="J. Bacteriol.">
        <title>Genome sequence of Chthoniobacter flavus Ellin428, an aerobic heterotrophic soil bacterium.</title>
        <authorList>
            <person name="Kant R."/>
            <person name="van Passel M.W."/>
            <person name="Palva A."/>
            <person name="Lucas S."/>
            <person name="Lapidus A."/>
            <person name="Glavina Del Rio T."/>
            <person name="Dalin E."/>
            <person name="Tice H."/>
            <person name="Bruce D."/>
            <person name="Goodwin L."/>
            <person name="Pitluck S."/>
            <person name="Larimer F.W."/>
            <person name="Land M.L."/>
            <person name="Hauser L."/>
            <person name="Sangwan P."/>
            <person name="de Vos W.M."/>
            <person name="Janssen P.H."/>
            <person name="Smidt H."/>
        </authorList>
    </citation>
    <scope>NUCLEOTIDE SEQUENCE [LARGE SCALE GENOMIC DNA]</scope>
    <source>
        <strain evidence="11 12">Ellin428</strain>
    </source>
</reference>
<dbReference type="EMBL" id="ABVL01000013">
    <property type="protein sequence ID" value="EDY18251.1"/>
    <property type="molecule type" value="Genomic_DNA"/>
</dbReference>
<dbReference type="SUPFAM" id="SSF50621">
    <property type="entry name" value="Alanine racemase C-terminal domain-like"/>
    <property type="match status" value="1"/>
</dbReference>
<dbReference type="Pfam" id="PF02784">
    <property type="entry name" value="Orn_Arg_deC_N"/>
    <property type="match status" value="1"/>
</dbReference>
<evidence type="ECO:0000256" key="6">
    <source>
        <dbReference type="PIRSR" id="PIRSR600183-50"/>
    </source>
</evidence>
<evidence type="ECO:0000256" key="4">
    <source>
        <dbReference type="ARBA" id="ARBA00023239"/>
    </source>
</evidence>
<dbReference type="InterPro" id="IPR009006">
    <property type="entry name" value="Ala_racemase/Decarboxylase_C"/>
</dbReference>
<gene>
    <name evidence="11" type="ORF">CfE428DRAFT_4035</name>
</gene>
<dbReference type="Gene3D" id="3.20.20.10">
    <property type="entry name" value="Alanine racemase"/>
    <property type="match status" value="1"/>
</dbReference>